<dbReference type="STRING" id="1212765.MHLP_01965"/>
<dbReference type="KEGG" id="mhl:MHLP_01965"/>
<keyword evidence="3" id="KW-1185">Reference proteome</keyword>
<evidence type="ECO:0000256" key="1">
    <source>
        <dbReference type="SAM" id="MobiDB-lite"/>
    </source>
</evidence>
<dbReference type="EMBL" id="CP003731">
    <property type="protein sequence ID" value="AFO51973.1"/>
    <property type="molecule type" value="Genomic_DNA"/>
</dbReference>
<reference evidence="2 3" key="1">
    <citation type="journal article" date="2012" name="J. Bacteriol.">
        <title>Genome Sequence of "Candidatus Mycoplasma haemolamae" Strain Purdue, a Red Blood Cell Pathogen of Alpacas (Vicugna pacos) and Llamas (Lama glama).</title>
        <authorList>
            <person name="Guimaraes A.M."/>
            <person name="Toth B."/>
            <person name="Santos A.P."/>
            <person name="do Nascimento N.C."/>
            <person name="Kritchevsky J.E."/>
            <person name="Messick J.B."/>
        </authorList>
    </citation>
    <scope>NUCLEOTIDE SEQUENCE [LARGE SCALE GENOMIC DNA]</scope>
    <source>
        <strain evidence="2 3">Purdue</strain>
    </source>
</reference>
<feature type="compositionally biased region" description="Acidic residues" evidence="1">
    <location>
        <begin position="88"/>
        <end position="101"/>
    </location>
</feature>
<dbReference type="Proteomes" id="UP000006502">
    <property type="component" value="Chromosome"/>
</dbReference>
<dbReference type="PATRIC" id="fig|1212765.3.peg.442"/>
<dbReference type="PROSITE" id="PS51257">
    <property type="entry name" value="PROKAR_LIPOPROTEIN"/>
    <property type="match status" value="1"/>
</dbReference>
<reference evidence="3" key="2">
    <citation type="submission" date="2012-07" db="EMBL/GenBank/DDBJ databases">
        <title>Complete genome sequence of 'Candidatus Mycoplasma haemolamae'.</title>
        <authorList>
            <person name="Guimaraes A.M.S."/>
            <person name="Toth B."/>
            <person name="Santos A.P."/>
            <person name="Nascimento N.C."/>
            <person name="Sojka J.E."/>
            <person name="Messick J.B."/>
        </authorList>
    </citation>
    <scope>NUCLEOTIDE SEQUENCE [LARGE SCALE GENOMIC DNA]</scope>
    <source>
        <strain evidence="3">Purdue</strain>
    </source>
</reference>
<name>I7BJF5_MYCHA</name>
<feature type="region of interest" description="Disordered" evidence="1">
    <location>
        <begin position="59"/>
        <end position="103"/>
    </location>
</feature>
<evidence type="ECO:0008006" key="4">
    <source>
        <dbReference type="Google" id="ProtNLM"/>
    </source>
</evidence>
<dbReference type="AlphaFoldDB" id="I7BJF5"/>
<sequence length="207" mass="23107">MLSPKLIAGFLASSGGIVGSSCSVYYITASNKSETHLIDQKSTQGDTVGIESRVEADAASMTEENGKLQDTEAPGSRLDVPSDGAKEEQEDDDEDGEEEIEERSIQYTGDLYLVREKDEWADDYFYKLNLEGALEADNQKLSIHFESRHTKQEISRFLETFNYETTVNPESITDVIDAVNKNKTKLEKTFGPLVFSSLKMQVESLKQ</sequence>
<organism evidence="2 3">
    <name type="scientific">Mycoplasma haematolamae (strain Purdue)</name>
    <dbReference type="NCBI Taxonomy" id="1212765"/>
    <lineage>
        <taxon>Bacteria</taxon>
        <taxon>Bacillati</taxon>
        <taxon>Mycoplasmatota</taxon>
        <taxon>Mollicutes</taxon>
        <taxon>Mycoplasmataceae</taxon>
        <taxon>Mycoplasma</taxon>
    </lineage>
</organism>
<evidence type="ECO:0000313" key="3">
    <source>
        <dbReference type="Proteomes" id="UP000006502"/>
    </source>
</evidence>
<gene>
    <name evidence="2" type="ordered locus">MHLP_01965</name>
</gene>
<evidence type="ECO:0000313" key="2">
    <source>
        <dbReference type="EMBL" id="AFO51973.1"/>
    </source>
</evidence>
<proteinExistence type="predicted"/>
<dbReference type="HOGENOM" id="CLU_105040_0_0_14"/>
<protein>
    <recommendedName>
        <fullName evidence="4">Lipoprotein</fullName>
    </recommendedName>
</protein>
<accession>I7BJF5</accession>